<reference evidence="1 2" key="1">
    <citation type="submission" date="2014-04" db="EMBL/GenBank/DDBJ databases">
        <title>Genome evolution of avian class.</title>
        <authorList>
            <person name="Zhang G."/>
            <person name="Li C."/>
        </authorList>
    </citation>
    <scope>NUCLEOTIDE SEQUENCE [LARGE SCALE GENOMIC DNA]</scope>
    <source>
        <strain evidence="1">BGI_N339</strain>
    </source>
</reference>
<organism evidence="1 2">
    <name type="scientific">Pterocles gutturalis</name>
    <name type="common">yellow-throated sandgrouse</name>
    <dbReference type="NCBI Taxonomy" id="240206"/>
    <lineage>
        <taxon>Eukaryota</taxon>
        <taxon>Metazoa</taxon>
        <taxon>Chordata</taxon>
        <taxon>Craniata</taxon>
        <taxon>Vertebrata</taxon>
        <taxon>Euteleostomi</taxon>
        <taxon>Archelosauria</taxon>
        <taxon>Archosauria</taxon>
        <taxon>Dinosauria</taxon>
        <taxon>Saurischia</taxon>
        <taxon>Theropoda</taxon>
        <taxon>Coelurosauria</taxon>
        <taxon>Aves</taxon>
        <taxon>Neognathae</taxon>
        <taxon>Neoaves</taxon>
        <taxon>Columbimorphae</taxon>
        <taxon>Pterocliformes</taxon>
        <taxon>Pteroclidae</taxon>
        <taxon>Pterocles</taxon>
    </lineage>
</organism>
<feature type="non-terminal residue" evidence="1">
    <location>
        <position position="43"/>
    </location>
</feature>
<dbReference type="Proteomes" id="UP000053149">
    <property type="component" value="Unassembled WGS sequence"/>
</dbReference>
<proteinExistence type="predicted"/>
<dbReference type="AlphaFoldDB" id="A0A093CHJ1"/>
<sequence>IGVYLHHTYSWLFSVCVTLPSQFWFDINGRIWFFVSKILVLSF</sequence>
<name>A0A093CHJ1_9AVES</name>
<dbReference type="EMBL" id="KL241903">
    <property type="protein sequence ID" value="KFV12454.1"/>
    <property type="molecule type" value="Genomic_DNA"/>
</dbReference>
<protein>
    <submittedName>
        <fullName evidence="1">Uncharacterized protein</fullName>
    </submittedName>
</protein>
<keyword evidence="2" id="KW-1185">Reference proteome</keyword>
<evidence type="ECO:0000313" key="2">
    <source>
        <dbReference type="Proteomes" id="UP000053149"/>
    </source>
</evidence>
<accession>A0A093CHJ1</accession>
<feature type="non-terminal residue" evidence="1">
    <location>
        <position position="1"/>
    </location>
</feature>
<gene>
    <name evidence="1" type="ORF">N339_09419</name>
</gene>
<evidence type="ECO:0000313" key="1">
    <source>
        <dbReference type="EMBL" id="KFV12454.1"/>
    </source>
</evidence>